<dbReference type="Proteomes" id="UP000219338">
    <property type="component" value="Unassembled WGS sequence"/>
</dbReference>
<dbReference type="AlphaFoldDB" id="A0A284R0M3"/>
<dbReference type="Pfam" id="PF04628">
    <property type="entry name" value="Sedlin_N"/>
    <property type="match status" value="1"/>
</dbReference>
<dbReference type="InterPro" id="IPR011012">
    <property type="entry name" value="Longin-like_dom_sf"/>
</dbReference>
<dbReference type="GO" id="GO:0005737">
    <property type="term" value="C:cytoplasm"/>
    <property type="evidence" value="ECO:0007669"/>
    <property type="project" value="GOC"/>
</dbReference>
<dbReference type="InterPro" id="IPR006722">
    <property type="entry name" value="Sedlin"/>
</dbReference>
<organism evidence="3 4">
    <name type="scientific">Armillaria ostoyae</name>
    <name type="common">Armillaria root rot fungus</name>
    <dbReference type="NCBI Taxonomy" id="47428"/>
    <lineage>
        <taxon>Eukaryota</taxon>
        <taxon>Fungi</taxon>
        <taxon>Dikarya</taxon>
        <taxon>Basidiomycota</taxon>
        <taxon>Agaricomycotina</taxon>
        <taxon>Agaricomycetes</taxon>
        <taxon>Agaricomycetidae</taxon>
        <taxon>Agaricales</taxon>
        <taxon>Marasmiineae</taxon>
        <taxon>Physalacriaceae</taxon>
        <taxon>Armillaria</taxon>
    </lineage>
</organism>
<dbReference type="GO" id="GO:0006888">
    <property type="term" value="P:endoplasmic reticulum to Golgi vesicle-mediated transport"/>
    <property type="evidence" value="ECO:0007669"/>
    <property type="project" value="InterPro"/>
</dbReference>
<comment type="similarity">
    <text evidence="1">Belongs to the TRAPP small subunits family. Sedlin subfamily.</text>
</comment>
<protein>
    <recommendedName>
        <fullName evidence="2">Trafficking protein particle complex subunit 2-like protein</fullName>
    </recommendedName>
</protein>
<reference evidence="4" key="1">
    <citation type="journal article" date="2017" name="Nat. Ecol. Evol.">
        <title>Genome expansion and lineage-specific genetic innovations in the forest pathogenic fungi Armillaria.</title>
        <authorList>
            <person name="Sipos G."/>
            <person name="Prasanna A.N."/>
            <person name="Walter M.C."/>
            <person name="O'Connor E."/>
            <person name="Balint B."/>
            <person name="Krizsan K."/>
            <person name="Kiss B."/>
            <person name="Hess J."/>
            <person name="Varga T."/>
            <person name="Slot J."/>
            <person name="Riley R."/>
            <person name="Boka B."/>
            <person name="Rigling D."/>
            <person name="Barry K."/>
            <person name="Lee J."/>
            <person name="Mihaltcheva S."/>
            <person name="LaButti K."/>
            <person name="Lipzen A."/>
            <person name="Waldron R."/>
            <person name="Moloney N.M."/>
            <person name="Sperisen C."/>
            <person name="Kredics L."/>
            <person name="Vagvoelgyi C."/>
            <person name="Patrignani A."/>
            <person name="Fitzpatrick D."/>
            <person name="Nagy I."/>
            <person name="Doyle S."/>
            <person name="Anderson J.B."/>
            <person name="Grigoriev I.V."/>
            <person name="Gueldener U."/>
            <person name="Muensterkoetter M."/>
            <person name="Nagy L.G."/>
        </authorList>
    </citation>
    <scope>NUCLEOTIDE SEQUENCE [LARGE SCALE GENOMIC DNA]</scope>
    <source>
        <strain evidence="4">C18/9</strain>
    </source>
</reference>
<name>A0A284R0M3_ARMOS</name>
<gene>
    <name evidence="3" type="ORF">ARMOST_05594</name>
</gene>
<dbReference type="OMA" id="FHYIVHC"/>
<dbReference type="InterPro" id="IPR044760">
    <property type="entry name" value="TRAPPC2L"/>
</dbReference>
<accession>A0A284R0M3</accession>
<dbReference type="Gene3D" id="3.30.450.70">
    <property type="match status" value="1"/>
</dbReference>
<proteinExistence type="inferred from homology"/>
<keyword evidence="4" id="KW-1185">Reference proteome</keyword>
<dbReference type="PANTHER" id="PTHR12403">
    <property type="entry name" value="TRAFFICKING PROTEIN PARTICLE COMPLEX SUBUNIT 2"/>
    <property type="match status" value="1"/>
</dbReference>
<dbReference type="OrthoDB" id="18320at2759"/>
<dbReference type="CDD" id="cd14854">
    <property type="entry name" value="TRAPPC2L"/>
    <property type="match status" value="1"/>
</dbReference>
<dbReference type="STRING" id="47428.A0A284R0M3"/>
<dbReference type="SUPFAM" id="SSF64356">
    <property type="entry name" value="SNARE-like"/>
    <property type="match status" value="1"/>
</dbReference>
<evidence type="ECO:0000313" key="3">
    <source>
        <dbReference type="EMBL" id="SJL02268.1"/>
    </source>
</evidence>
<dbReference type="EMBL" id="FUEG01000003">
    <property type="protein sequence ID" value="SJL02268.1"/>
    <property type="molecule type" value="Genomic_DNA"/>
</dbReference>
<sequence length="147" mass="16233">MAPIRINAVAYISANNHPVLVRSFVDNGNALKYHYIAHTALDVIEERVNEAKHPYLGLLYSIDDVAVYAYTTPLNLKIVLALALADAVVPDIKVHTIFKALHMAYYHVVSNPFLNLDPANPAPLNSPKWKNFTRQLDEICAVVGAGV</sequence>
<evidence type="ECO:0000256" key="2">
    <source>
        <dbReference type="ARBA" id="ARBA00024408"/>
    </source>
</evidence>
<evidence type="ECO:0000313" key="4">
    <source>
        <dbReference type="Proteomes" id="UP000219338"/>
    </source>
</evidence>
<evidence type="ECO:0000256" key="1">
    <source>
        <dbReference type="ARBA" id="ARBA00006626"/>
    </source>
</evidence>